<accession>A0A5R9AJI3</accession>
<comment type="similarity">
    <text evidence="5">Belongs to the sigma-70 factor family.</text>
</comment>
<evidence type="ECO:0000256" key="2">
    <source>
        <dbReference type="ARBA" id="ARBA00023082"/>
    </source>
</evidence>
<dbReference type="Pfam" id="PF04545">
    <property type="entry name" value="Sigma70_r4"/>
    <property type="match status" value="1"/>
</dbReference>
<organism evidence="8 9">
    <name type="scientific">Pseudomonas nitroreducens</name>
    <dbReference type="NCBI Taxonomy" id="46680"/>
    <lineage>
        <taxon>Bacteria</taxon>
        <taxon>Pseudomonadati</taxon>
        <taxon>Pseudomonadota</taxon>
        <taxon>Gammaproteobacteria</taxon>
        <taxon>Pseudomonadales</taxon>
        <taxon>Pseudomonadaceae</taxon>
        <taxon>Pseudomonas</taxon>
    </lineage>
</organism>
<gene>
    <name evidence="8" type="ORF">FEA48_05810</name>
</gene>
<keyword evidence="1 5" id="KW-0805">Transcription regulation</keyword>
<dbReference type="Gene3D" id="1.10.10.10">
    <property type="entry name" value="Winged helix-like DNA-binding domain superfamily/Winged helix DNA-binding domain"/>
    <property type="match status" value="1"/>
</dbReference>
<dbReference type="EMBL" id="VASG01000001">
    <property type="protein sequence ID" value="TLP78713.1"/>
    <property type="molecule type" value="Genomic_DNA"/>
</dbReference>
<keyword evidence="3 5" id="KW-0238">DNA-binding</keyword>
<dbReference type="NCBIfam" id="TIGR02937">
    <property type="entry name" value="sigma70-ECF"/>
    <property type="match status" value="1"/>
</dbReference>
<dbReference type="Proteomes" id="UP000307510">
    <property type="component" value="Unassembled WGS sequence"/>
</dbReference>
<dbReference type="CDD" id="cd06171">
    <property type="entry name" value="Sigma70_r4"/>
    <property type="match status" value="1"/>
</dbReference>
<evidence type="ECO:0000259" key="7">
    <source>
        <dbReference type="PROSITE" id="PS00716"/>
    </source>
</evidence>
<dbReference type="SUPFAM" id="SSF88659">
    <property type="entry name" value="Sigma3 and sigma4 domains of RNA polymerase sigma factors"/>
    <property type="match status" value="1"/>
</dbReference>
<dbReference type="GO" id="GO:0016987">
    <property type="term" value="F:sigma factor activity"/>
    <property type="evidence" value="ECO:0007669"/>
    <property type="project" value="UniProtKB-KW"/>
</dbReference>
<dbReference type="PROSITE" id="PS00716">
    <property type="entry name" value="SIGMA70_2"/>
    <property type="match status" value="1"/>
</dbReference>
<dbReference type="InterPro" id="IPR050239">
    <property type="entry name" value="Sigma-70_RNA_pol_init_factors"/>
</dbReference>
<reference evidence="9" key="2">
    <citation type="submission" date="2019-06" db="EMBL/GenBank/DDBJ databases">
        <title>AzeR, a transcriptional regulator that responds to azelaic acid in Pseudomonas nitroreducens.</title>
        <authorList>
            <person name="Bez C."/>
            <person name="Javvadi S.G."/>
            <person name="Bertani I."/>
            <person name="Devescovi G."/>
            <person name="Studholme D.J."/>
            <person name="Geller A."/>
            <person name="Levy A."/>
            <person name="Venturi V."/>
        </authorList>
    </citation>
    <scope>NUCLEOTIDE SEQUENCE [LARGE SCALE GENOMIC DNA]</scope>
    <source>
        <strain evidence="9">DSM 9128</strain>
    </source>
</reference>
<keyword evidence="2 5" id="KW-0731">Sigma factor</keyword>
<dbReference type="InterPro" id="IPR014284">
    <property type="entry name" value="RNA_pol_sigma-70_dom"/>
</dbReference>
<dbReference type="InterPro" id="IPR013325">
    <property type="entry name" value="RNA_pol_sigma_r2"/>
</dbReference>
<dbReference type="GO" id="GO:0003677">
    <property type="term" value="F:DNA binding"/>
    <property type="evidence" value="ECO:0007669"/>
    <property type="project" value="UniProtKB-KW"/>
</dbReference>
<evidence type="ECO:0000313" key="8">
    <source>
        <dbReference type="EMBL" id="TLP78713.1"/>
    </source>
</evidence>
<comment type="function">
    <text evidence="5">Sigma factors are initiation factors that promote the attachment of RNA polymerase to specific initiation sites and are then released.</text>
</comment>
<protein>
    <recommendedName>
        <fullName evidence="5">RNA polymerase sigma factor</fullName>
    </recommendedName>
</protein>
<dbReference type="AlphaFoldDB" id="A0A5R9AJI3"/>
<dbReference type="PROSITE" id="PS00715">
    <property type="entry name" value="SIGMA70_1"/>
    <property type="match status" value="1"/>
</dbReference>
<keyword evidence="4 5" id="KW-0804">Transcription</keyword>
<comment type="caution">
    <text evidence="8">The sequence shown here is derived from an EMBL/GenBank/DDBJ whole genome shotgun (WGS) entry which is preliminary data.</text>
</comment>
<evidence type="ECO:0000259" key="6">
    <source>
        <dbReference type="PROSITE" id="PS00715"/>
    </source>
</evidence>
<dbReference type="InterPro" id="IPR013324">
    <property type="entry name" value="RNA_pol_sigma_r3/r4-like"/>
</dbReference>
<dbReference type="InterPro" id="IPR007630">
    <property type="entry name" value="RNA_pol_sigma70_r4"/>
</dbReference>
<dbReference type="InterPro" id="IPR036388">
    <property type="entry name" value="WH-like_DNA-bd_sf"/>
</dbReference>
<dbReference type="PANTHER" id="PTHR30603">
    <property type="entry name" value="RNA POLYMERASE SIGMA FACTOR RPO"/>
    <property type="match status" value="1"/>
</dbReference>
<feature type="domain" description="RNA polymerase sigma-70" evidence="6">
    <location>
        <begin position="171"/>
        <end position="184"/>
    </location>
</feature>
<name>A0A5R9AJI3_PSENT</name>
<reference evidence="8 9" key="1">
    <citation type="submission" date="2019-05" db="EMBL/GenBank/DDBJ databases">
        <authorList>
            <person name="Moore K."/>
            <person name="O'Neill P."/>
            <person name="Farbos A."/>
            <person name="Studholme D.J."/>
        </authorList>
    </citation>
    <scope>NUCLEOTIDE SEQUENCE [LARGE SCALE GENOMIC DNA]</scope>
    <source>
        <strain evidence="8 9">DSM 9128</strain>
    </source>
</reference>
<proteinExistence type="inferred from homology"/>
<dbReference type="Pfam" id="PF04542">
    <property type="entry name" value="Sigma70_r2"/>
    <property type="match status" value="1"/>
</dbReference>
<evidence type="ECO:0000256" key="3">
    <source>
        <dbReference type="ARBA" id="ARBA00023125"/>
    </source>
</evidence>
<sequence length="383" mass="43565">MSDPKVERLVEDLIADHERRDGILPRAHVERLFEKRELNVEQVSSVITQLSDLGISIEEENSSNGIDLTLDDDSSPNITGSTYSSESIERQLSRVSKKLLTAQDEVDLGRKMELGRRAKAELEKGITRTPEHVQLVLEAESARRKMVTANLRLVFSIAKRYIGYSDLEIDDLFQEGVAGLMRAVDKYDHNLGYKLSTYATWWIKQSITRALVNKGTTIRLPVHIHNDVVRLKKAYKLLSNFHPARRVGFFEIADELAWTIDKVHFIQGVANLMPSSIDDKISHLEDFTLADTLVSELPTPDEEMYLFGFRSSIAEAITDLTEREKTIICLRFGLLGLGDGATLEEIGRIYSVTRERIRQIEAKALEKLRLPRRADILRDFIDS</sequence>
<evidence type="ECO:0000256" key="1">
    <source>
        <dbReference type="ARBA" id="ARBA00023015"/>
    </source>
</evidence>
<dbReference type="InterPro" id="IPR007627">
    <property type="entry name" value="RNA_pol_sigma70_r2"/>
</dbReference>
<feature type="domain" description="RNA polymerase sigma-70" evidence="7">
    <location>
        <begin position="342"/>
        <end position="368"/>
    </location>
</feature>
<dbReference type="PRINTS" id="PR00046">
    <property type="entry name" value="SIGMA70FCT"/>
</dbReference>
<dbReference type="PANTHER" id="PTHR30603:SF47">
    <property type="entry name" value="RNA POLYMERASE SIGMA FACTOR SIGD, CHLOROPLASTIC"/>
    <property type="match status" value="1"/>
</dbReference>
<evidence type="ECO:0000256" key="4">
    <source>
        <dbReference type="ARBA" id="ARBA00023163"/>
    </source>
</evidence>
<dbReference type="RefSeq" id="WP_138212909.1">
    <property type="nucleotide sequence ID" value="NZ_VASG01000001.1"/>
</dbReference>
<dbReference type="SUPFAM" id="SSF88946">
    <property type="entry name" value="Sigma2 domain of RNA polymerase sigma factors"/>
    <property type="match status" value="1"/>
</dbReference>
<evidence type="ECO:0000313" key="9">
    <source>
        <dbReference type="Proteomes" id="UP000307510"/>
    </source>
</evidence>
<evidence type="ECO:0000256" key="5">
    <source>
        <dbReference type="RuleBase" id="RU362124"/>
    </source>
</evidence>
<dbReference type="InterPro" id="IPR000943">
    <property type="entry name" value="RNA_pol_sigma70"/>
</dbReference>
<dbReference type="Gene3D" id="1.10.601.10">
    <property type="entry name" value="RNA Polymerase Primary Sigma Factor"/>
    <property type="match status" value="1"/>
</dbReference>
<dbReference type="GO" id="GO:0006352">
    <property type="term" value="P:DNA-templated transcription initiation"/>
    <property type="evidence" value="ECO:0007669"/>
    <property type="project" value="InterPro"/>
</dbReference>